<feature type="domain" description="CRISPR-associated protein Cas6 C-terminal" evidence="1">
    <location>
        <begin position="169"/>
        <end position="299"/>
    </location>
</feature>
<dbReference type="Pfam" id="PF10040">
    <property type="entry name" value="CRISPR_Cas6"/>
    <property type="match status" value="1"/>
</dbReference>
<dbReference type="Gene3D" id="3.30.70.1900">
    <property type="match status" value="1"/>
</dbReference>
<dbReference type="InterPro" id="IPR019267">
    <property type="entry name" value="CRISPR-assoc_Cas6_C"/>
</dbReference>
<protein>
    <submittedName>
        <fullName evidence="2">CRISPR system precrRNA processing endoribonuclease RAMP protein Cas6</fullName>
    </submittedName>
</protein>
<organism evidence="2">
    <name type="scientific">Thermogladius calderae</name>
    <dbReference type="NCBI Taxonomy" id="1200300"/>
    <lineage>
        <taxon>Archaea</taxon>
        <taxon>Thermoproteota</taxon>
        <taxon>Thermoprotei</taxon>
        <taxon>Desulfurococcales</taxon>
        <taxon>Desulfurococcaceae</taxon>
        <taxon>Thermogladius</taxon>
    </lineage>
</organism>
<gene>
    <name evidence="2" type="ORF">ENM60_05620</name>
</gene>
<dbReference type="EMBL" id="DRYK01000069">
    <property type="protein sequence ID" value="HHP68243.1"/>
    <property type="molecule type" value="Genomic_DNA"/>
</dbReference>
<sequence>MPMVSTTVNLALFKVTAYITGFRGFMYSGKLVKTLVLTRLPDLQPHFQPGPSNTPKLVHVSPLFREVDGRVEAVYTSLSCREVELAKCVNGNPRPVFLDGVYSFYFGFASSVAEPGRVLEALAGLNGEMEFMKQKLRVETHRVDFLNPRLEASRILGKAVRVGGLKIVFSSPTMLRDPLRRSRFKSFIPTPVNVFSTPAFLYLTQRGLYRLGRFMRLLRAVHRVFNETYTTLKTVRLTWFTYGKYPEPGITGYVKYAVNREYYEEYSRRMELGQVVEELIALLIALGTGTGRAAGLGHVFLEPSAIGFETGGGVEGGGEANITHGQAGVRPP</sequence>
<proteinExistence type="predicted"/>
<name>A0A7J3Y0A1_9CREN</name>
<evidence type="ECO:0000313" key="2">
    <source>
        <dbReference type="EMBL" id="HHP68243.1"/>
    </source>
</evidence>
<comment type="caution">
    <text evidence="2">The sequence shown here is derived from an EMBL/GenBank/DDBJ whole genome shotgun (WGS) entry which is preliminary data.</text>
</comment>
<reference evidence="2" key="1">
    <citation type="journal article" date="2020" name="mSystems">
        <title>Genome- and Community-Level Interaction Insights into Carbon Utilization and Element Cycling Functions of Hydrothermarchaeota in Hydrothermal Sediment.</title>
        <authorList>
            <person name="Zhou Z."/>
            <person name="Liu Y."/>
            <person name="Xu W."/>
            <person name="Pan J."/>
            <person name="Luo Z.H."/>
            <person name="Li M."/>
        </authorList>
    </citation>
    <scope>NUCLEOTIDE SEQUENCE [LARGE SCALE GENOMIC DNA]</scope>
    <source>
        <strain evidence="2">SpSt-110</strain>
    </source>
</reference>
<evidence type="ECO:0000259" key="1">
    <source>
        <dbReference type="Pfam" id="PF10040"/>
    </source>
</evidence>
<accession>A0A7J3Y0A1</accession>
<dbReference type="AlphaFoldDB" id="A0A7J3Y0A1"/>